<comment type="caution">
    <text evidence="2">The sequence shown here is derived from an EMBL/GenBank/DDBJ whole genome shotgun (WGS) entry which is preliminary data.</text>
</comment>
<dbReference type="Pfam" id="PF02112">
    <property type="entry name" value="PDEase_II"/>
    <property type="match status" value="1"/>
</dbReference>
<dbReference type="SUPFAM" id="SSF109604">
    <property type="entry name" value="HD-domain/PDEase-like"/>
    <property type="match status" value="1"/>
</dbReference>
<sequence>MDIFTRPRIVFEGSSVSKYLSDNLTCIQFTNNAVIDAGYLPKPKANNFIEHIFVSHTHLDHICAIALYVDNFFQYLKNTITIYASKESIQTLKEHFFNDKIWPDFTKINLLNNKPAISFQEINVGEKLLINDIYIEAVKSFHTQGSFGFILSYQNNSIYFTSDTYYDDEIVNLINKRTDIKQVIADVSYDSSSHMLAKDAKHLTPLILKDIQDKCRDDVIFHVYHIKYAYKDLIEKELKEFNIPKEYGMIVQNGSFMYFDTDFDKLGVSEKLLKRHNLDQEQKLQSILECFSEISKSLDSKANLRILGEMVKQNIQADRCSVWFIDKDKNEYYTLHADGVNEIRVPLGKGIVGQVFLTKEAILENNPSNNKHFDSTNDKKTSYTTKSILAMPIVDSNKEVIGVFQALNKLTDINNNFDKDDLNYVAIAADYAGKIYEGMQKQEEILNTQKDLIYSIAEMVETKSEETGNHVKRVGKISEILAKKLKCTKEEVEIIAYAAPTHDIGKIGIPDSILHKPAALNPEEFKTMQKHSQIGYDMLSKFKGKVMQMAAIVALEHHEKYNGLGYPNGLKGEQIHLFARIVALADVFDALASKRCYKDAWPIEEIEKYIVDKSGSHFDPKVVQAFLDSKDEIYKVREELSD</sequence>
<proteinExistence type="predicted"/>
<accession>A0ABS7WP34</accession>
<dbReference type="InterPro" id="IPR052020">
    <property type="entry name" value="Cyclic_di-GMP/3'3'-cGAMP_PDE"/>
</dbReference>
<dbReference type="Gene3D" id="3.30.450.40">
    <property type="match status" value="1"/>
</dbReference>
<dbReference type="SMART" id="SM00065">
    <property type="entry name" value="GAF"/>
    <property type="match status" value="1"/>
</dbReference>
<dbReference type="PRINTS" id="PR00388">
    <property type="entry name" value="PDIESTERASE2"/>
</dbReference>
<reference evidence="2 3" key="1">
    <citation type="submission" date="2020-07" db="EMBL/GenBank/DDBJ databases">
        <title>Transfer of Campylobacter canadensis to the novel genus Avispirillum gen. nov., that also includes two novel species recovered from migratory waterfowl: Avispirillum anseris sp. nov. and Avispirillum brantae sp. nov.</title>
        <authorList>
            <person name="Miller W.G."/>
            <person name="Chapman M.H."/>
            <person name="Yee E."/>
            <person name="Inglis G.D."/>
        </authorList>
    </citation>
    <scope>NUCLEOTIDE SEQUENCE [LARGE SCALE GENOMIC DNA]</scope>
    <source>
        <strain evidence="2 3">L283</strain>
    </source>
</reference>
<dbReference type="SMART" id="SM00471">
    <property type="entry name" value="HDc"/>
    <property type="match status" value="1"/>
</dbReference>
<dbReference type="Pfam" id="PF13487">
    <property type="entry name" value="HD_5"/>
    <property type="match status" value="1"/>
</dbReference>
<name>A0ABS7WP34_9BACT</name>
<dbReference type="InterPro" id="IPR001279">
    <property type="entry name" value="Metallo-B-lactamas"/>
</dbReference>
<dbReference type="InterPro" id="IPR036866">
    <property type="entry name" value="RibonucZ/Hydroxyglut_hydro"/>
</dbReference>
<dbReference type="EMBL" id="JACGBB010000001">
    <property type="protein sequence ID" value="MBZ7986537.1"/>
    <property type="molecule type" value="Genomic_DNA"/>
</dbReference>
<dbReference type="Pfam" id="PF01590">
    <property type="entry name" value="GAF"/>
    <property type="match status" value="1"/>
</dbReference>
<dbReference type="Gene3D" id="3.60.15.10">
    <property type="entry name" value="Ribonuclease Z/Hydroxyacylglutathione hydrolase-like"/>
    <property type="match status" value="1"/>
</dbReference>
<dbReference type="RefSeq" id="WP_224325065.1">
    <property type="nucleotide sequence ID" value="NZ_JACGBB010000001.1"/>
</dbReference>
<organism evidence="2 3">
    <name type="scientific">Campylobacter canadensis</name>
    <dbReference type="NCBI Taxonomy" id="449520"/>
    <lineage>
        <taxon>Bacteria</taxon>
        <taxon>Pseudomonadati</taxon>
        <taxon>Campylobacterota</taxon>
        <taxon>Epsilonproteobacteria</taxon>
        <taxon>Campylobacterales</taxon>
        <taxon>Campylobacteraceae</taxon>
        <taxon>Campylobacter</taxon>
    </lineage>
</organism>
<dbReference type="Proteomes" id="UP000786183">
    <property type="component" value="Unassembled WGS sequence"/>
</dbReference>
<dbReference type="InterPro" id="IPR003607">
    <property type="entry name" value="HD/PDEase_dom"/>
</dbReference>
<dbReference type="PROSITE" id="PS51832">
    <property type="entry name" value="HD_GYP"/>
    <property type="match status" value="1"/>
</dbReference>
<evidence type="ECO:0000259" key="1">
    <source>
        <dbReference type="PROSITE" id="PS51832"/>
    </source>
</evidence>
<feature type="domain" description="HD-GYP" evidence="1">
    <location>
        <begin position="445"/>
        <end position="642"/>
    </location>
</feature>
<dbReference type="InterPro" id="IPR029016">
    <property type="entry name" value="GAF-like_dom_sf"/>
</dbReference>
<dbReference type="SUPFAM" id="SSF56281">
    <property type="entry name" value="Metallo-hydrolase/oxidoreductase"/>
    <property type="match status" value="1"/>
</dbReference>
<dbReference type="InterPro" id="IPR003018">
    <property type="entry name" value="GAF"/>
</dbReference>
<dbReference type="SMART" id="SM00849">
    <property type="entry name" value="Lactamase_B"/>
    <property type="match status" value="1"/>
</dbReference>
<gene>
    <name evidence="2" type="ORF">AVCANL283_00225</name>
</gene>
<protein>
    <submittedName>
        <fullName evidence="2">HD domain-containing protein</fullName>
    </submittedName>
</protein>
<keyword evidence="3" id="KW-1185">Reference proteome</keyword>
<dbReference type="PANTHER" id="PTHR45228">
    <property type="entry name" value="CYCLIC DI-GMP PHOSPHODIESTERASE TM_0186-RELATED"/>
    <property type="match status" value="1"/>
</dbReference>
<dbReference type="InterPro" id="IPR000396">
    <property type="entry name" value="Pdiesterase2"/>
</dbReference>
<dbReference type="Gene3D" id="1.10.3210.10">
    <property type="entry name" value="Hypothetical protein af1432"/>
    <property type="match status" value="1"/>
</dbReference>
<dbReference type="PANTHER" id="PTHR45228:SF9">
    <property type="entry name" value="3'3'-CGAMP-SPECIFIC PHOSPHODIESTERASE 2"/>
    <property type="match status" value="1"/>
</dbReference>
<dbReference type="InterPro" id="IPR037522">
    <property type="entry name" value="HD_GYP_dom"/>
</dbReference>
<evidence type="ECO:0000313" key="3">
    <source>
        <dbReference type="Proteomes" id="UP000786183"/>
    </source>
</evidence>
<evidence type="ECO:0000313" key="2">
    <source>
        <dbReference type="EMBL" id="MBZ7986537.1"/>
    </source>
</evidence>
<dbReference type="SUPFAM" id="SSF55781">
    <property type="entry name" value="GAF domain-like"/>
    <property type="match status" value="1"/>
</dbReference>
<dbReference type="CDD" id="cd00077">
    <property type="entry name" value="HDc"/>
    <property type="match status" value="1"/>
</dbReference>